<name>A0A1J8QKV9_9AGAM</name>
<dbReference type="STRING" id="180088.A0A1J8QKV9"/>
<feature type="chain" id="PRO_5012746688" description="GPI anchored protein" evidence="2">
    <location>
        <begin position="18"/>
        <end position="195"/>
    </location>
</feature>
<organism evidence="3 4">
    <name type="scientific">Rhizopogon vesiculosus</name>
    <dbReference type="NCBI Taxonomy" id="180088"/>
    <lineage>
        <taxon>Eukaryota</taxon>
        <taxon>Fungi</taxon>
        <taxon>Dikarya</taxon>
        <taxon>Basidiomycota</taxon>
        <taxon>Agaricomycotina</taxon>
        <taxon>Agaricomycetes</taxon>
        <taxon>Agaricomycetidae</taxon>
        <taxon>Boletales</taxon>
        <taxon>Suillineae</taxon>
        <taxon>Rhizopogonaceae</taxon>
        <taxon>Rhizopogon</taxon>
    </lineage>
</organism>
<evidence type="ECO:0000313" key="4">
    <source>
        <dbReference type="Proteomes" id="UP000183567"/>
    </source>
</evidence>
<protein>
    <recommendedName>
        <fullName evidence="5">GPI anchored protein</fullName>
    </recommendedName>
</protein>
<keyword evidence="4" id="KW-1185">Reference proteome</keyword>
<sequence length="195" mass="19058">MIKSFISLTLFVAGALAQLTINTPANVVECQPTLLSWSGGTAPYFLVGNFLTRFILPGGSPTSASLENLGQQNSTSVTWICNIASGTSLGLTLVDSTGLTAQTAPFTVNPGSSTSCTNSTSLSAGPTGQTTAQATSVGSGATSTHPATIAATTSGTKTSTTTSASASASSGAAYANVVRVGAAGVAGAAVAALLF</sequence>
<evidence type="ECO:0000256" key="2">
    <source>
        <dbReference type="SAM" id="SignalP"/>
    </source>
</evidence>
<keyword evidence="2" id="KW-0732">Signal</keyword>
<feature type="compositionally biased region" description="Low complexity" evidence="1">
    <location>
        <begin position="147"/>
        <end position="162"/>
    </location>
</feature>
<evidence type="ECO:0008006" key="5">
    <source>
        <dbReference type="Google" id="ProtNLM"/>
    </source>
</evidence>
<dbReference type="AlphaFoldDB" id="A0A1J8QKV9"/>
<reference evidence="3 4" key="1">
    <citation type="submission" date="2016-03" db="EMBL/GenBank/DDBJ databases">
        <title>Comparative genomics of the ectomycorrhizal sister species Rhizopogon vinicolor and Rhizopogon vesiculosus (Basidiomycota: Boletales) reveals a divergence of the mating type B locus.</title>
        <authorList>
            <person name="Mujic A.B."/>
            <person name="Kuo A."/>
            <person name="Tritt A."/>
            <person name="Lipzen A."/>
            <person name="Chen C."/>
            <person name="Johnson J."/>
            <person name="Sharma A."/>
            <person name="Barry K."/>
            <person name="Grigoriev I.V."/>
            <person name="Spatafora J.W."/>
        </authorList>
    </citation>
    <scope>NUCLEOTIDE SEQUENCE [LARGE SCALE GENOMIC DNA]</scope>
    <source>
        <strain evidence="3 4">AM-OR11-056</strain>
    </source>
</reference>
<feature type="compositionally biased region" description="Polar residues" evidence="1">
    <location>
        <begin position="136"/>
        <end position="146"/>
    </location>
</feature>
<dbReference type="Proteomes" id="UP000183567">
    <property type="component" value="Unassembled WGS sequence"/>
</dbReference>
<gene>
    <name evidence="3" type="ORF">AZE42_03389</name>
</gene>
<proteinExistence type="predicted"/>
<feature type="compositionally biased region" description="Low complexity" evidence="1">
    <location>
        <begin position="112"/>
        <end position="135"/>
    </location>
</feature>
<feature type="signal peptide" evidence="2">
    <location>
        <begin position="1"/>
        <end position="17"/>
    </location>
</feature>
<accession>A0A1J8QKV9</accession>
<feature type="region of interest" description="Disordered" evidence="1">
    <location>
        <begin position="109"/>
        <end position="162"/>
    </location>
</feature>
<dbReference type="OrthoDB" id="3362246at2759"/>
<dbReference type="PANTHER" id="PTHR37487:SF2">
    <property type="entry name" value="EXPRESSED PROTEIN"/>
    <property type="match status" value="1"/>
</dbReference>
<comment type="caution">
    <text evidence="3">The sequence shown here is derived from an EMBL/GenBank/DDBJ whole genome shotgun (WGS) entry which is preliminary data.</text>
</comment>
<dbReference type="PANTHER" id="PTHR37487">
    <property type="entry name" value="CHROMOSOME 1, WHOLE GENOME SHOTGUN SEQUENCE"/>
    <property type="match status" value="1"/>
</dbReference>
<dbReference type="EMBL" id="LVVM01004668">
    <property type="protein sequence ID" value="OJA12420.1"/>
    <property type="molecule type" value="Genomic_DNA"/>
</dbReference>
<evidence type="ECO:0000256" key="1">
    <source>
        <dbReference type="SAM" id="MobiDB-lite"/>
    </source>
</evidence>
<evidence type="ECO:0000313" key="3">
    <source>
        <dbReference type="EMBL" id="OJA12420.1"/>
    </source>
</evidence>